<dbReference type="InterPro" id="IPR036852">
    <property type="entry name" value="Peptidase_S8/S53_dom_sf"/>
</dbReference>
<dbReference type="Proteomes" id="UP001597469">
    <property type="component" value="Unassembled WGS sequence"/>
</dbReference>
<dbReference type="InterPro" id="IPR026444">
    <property type="entry name" value="Secre_tail"/>
</dbReference>
<evidence type="ECO:0000313" key="6">
    <source>
        <dbReference type="EMBL" id="MFD2572548.1"/>
    </source>
</evidence>
<dbReference type="InterPro" id="IPR000209">
    <property type="entry name" value="Peptidase_S8/S53_dom"/>
</dbReference>
<dbReference type="Pfam" id="PF18962">
    <property type="entry name" value="Por_Secre_tail"/>
    <property type="match status" value="1"/>
</dbReference>
<accession>A0ABW5M8L8</accession>
<feature type="domain" description="Secretion system C-terminal sorting" evidence="5">
    <location>
        <begin position="725"/>
        <end position="791"/>
    </location>
</feature>
<evidence type="ECO:0000259" key="4">
    <source>
        <dbReference type="Pfam" id="PF00082"/>
    </source>
</evidence>
<protein>
    <submittedName>
        <fullName evidence="6">S8 family serine peptidase</fullName>
    </submittedName>
</protein>
<evidence type="ECO:0000313" key="7">
    <source>
        <dbReference type="Proteomes" id="UP001597469"/>
    </source>
</evidence>
<evidence type="ECO:0000256" key="1">
    <source>
        <dbReference type="ARBA" id="ARBA00011073"/>
    </source>
</evidence>
<dbReference type="InterPro" id="IPR034058">
    <property type="entry name" value="TagA/B/C/D_pept_dom"/>
</dbReference>
<comment type="caution">
    <text evidence="2">Lacks conserved residue(s) required for the propagation of feature annotation.</text>
</comment>
<gene>
    <name evidence="6" type="ORF">ACFSUS_18055</name>
</gene>
<keyword evidence="7" id="KW-1185">Reference proteome</keyword>
<evidence type="ECO:0000256" key="3">
    <source>
        <dbReference type="SAM" id="SignalP"/>
    </source>
</evidence>
<comment type="similarity">
    <text evidence="1 2">Belongs to the peptidase S8 family.</text>
</comment>
<dbReference type="Pfam" id="PF00082">
    <property type="entry name" value="Peptidase_S8"/>
    <property type="match status" value="1"/>
</dbReference>
<comment type="caution">
    <text evidence="6">The sequence shown here is derived from an EMBL/GenBank/DDBJ whole genome shotgun (WGS) entry which is preliminary data.</text>
</comment>
<reference evidence="7" key="1">
    <citation type="journal article" date="2019" name="Int. J. Syst. Evol. Microbiol.">
        <title>The Global Catalogue of Microorganisms (GCM) 10K type strain sequencing project: providing services to taxonomists for standard genome sequencing and annotation.</title>
        <authorList>
            <consortium name="The Broad Institute Genomics Platform"/>
            <consortium name="The Broad Institute Genome Sequencing Center for Infectious Disease"/>
            <person name="Wu L."/>
            <person name="Ma J."/>
        </authorList>
    </citation>
    <scope>NUCLEOTIDE SEQUENCE [LARGE SCALE GENOMIC DNA]</scope>
    <source>
        <strain evidence="7">KCTC 42805</strain>
    </source>
</reference>
<proteinExistence type="inferred from homology"/>
<dbReference type="Gene3D" id="3.40.50.200">
    <property type="entry name" value="Peptidase S8/S53 domain"/>
    <property type="match status" value="1"/>
</dbReference>
<dbReference type="EMBL" id="JBHULN010000011">
    <property type="protein sequence ID" value="MFD2572548.1"/>
    <property type="molecule type" value="Genomic_DNA"/>
</dbReference>
<dbReference type="InterPro" id="IPR008979">
    <property type="entry name" value="Galactose-bd-like_sf"/>
</dbReference>
<name>A0ABW5M8L8_9BACT</name>
<dbReference type="PROSITE" id="PS51892">
    <property type="entry name" value="SUBTILASE"/>
    <property type="match status" value="1"/>
</dbReference>
<dbReference type="PANTHER" id="PTHR43399:SF4">
    <property type="entry name" value="CELL WALL-ASSOCIATED PROTEASE"/>
    <property type="match status" value="1"/>
</dbReference>
<dbReference type="PANTHER" id="PTHR43399">
    <property type="entry name" value="SUBTILISIN-RELATED"/>
    <property type="match status" value="1"/>
</dbReference>
<dbReference type="Gene3D" id="2.60.120.380">
    <property type="match status" value="1"/>
</dbReference>
<dbReference type="SUPFAM" id="SSF52743">
    <property type="entry name" value="Subtilisin-like"/>
    <property type="match status" value="1"/>
</dbReference>
<dbReference type="CDD" id="cd04842">
    <property type="entry name" value="Peptidases_S8_Kp43_protease"/>
    <property type="match status" value="1"/>
</dbReference>
<dbReference type="SUPFAM" id="SSF49785">
    <property type="entry name" value="Galactose-binding domain-like"/>
    <property type="match status" value="1"/>
</dbReference>
<dbReference type="InterPro" id="IPR051048">
    <property type="entry name" value="Peptidase_S8/S53_subtilisin"/>
</dbReference>
<dbReference type="RefSeq" id="WP_381525067.1">
    <property type="nucleotide sequence ID" value="NZ_JBHULN010000011.1"/>
</dbReference>
<evidence type="ECO:0000256" key="2">
    <source>
        <dbReference type="PROSITE-ProRule" id="PRU01240"/>
    </source>
</evidence>
<evidence type="ECO:0000259" key="5">
    <source>
        <dbReference type="Pfam" id="PF18962"/>
    </source>
</evidence>
<dbReference type="NCBIfam" id="TIGR04183">
    <property type="entry name" value="Por_Secre_tail"/>
    <property type="match status" value="1"/>
</dbReference>
<feature type="domain" description="Peptidase S8/S53" evidence="4">
    <location>
        <begin position="93"/>
        <end position="307"/>
    </location>
</feature>
<feature type="signal peptide" evidence="3">
    <location>
        <begin position="1"/>
        <end position="19"/>
    </location>
</feature>
<sequence>MGKSLLTLLLTSWVASVWAQPVSTLVGKWAPKATIEGNIKAVNFDVNGIAMTRQLFPELQGKQIIIGQKESAPDPLDIDLTGRLVFSSLTAAEVTAHATMVATILAGAGYSSPLNLGVAPLAKILSVNVGRLSPEPDDFYRQQAITVMNHSYGTETKPFYGPNAAAYDASAWRVPELLHVFSAGNIGYSTSDSGMYAGLSATANVTGEFKQAKNVVTVGAVNELGELLPSSSRGPAYDGRIKPELVAFGDEGTSGAAALISGVAALLQDQYQQKHYTSAPAALLKTILINSADDVGRPGIDHQTGYGNLNAVRAIQTLAEGHYIAGILSANEVREYKLTVPAAQQLKITLNWADTAAVPSSSQALVNDLDLEVVDATGKAWLPWVLNTYPQVDSLRKQARRGLDKLNTTEQVSLNLVKPATYTIRVKGQRIKSKQQPFYVAYQWDEPGTFVWTAPSTTSPVFSDSVYIVRWKHTLATTTGRLEQSTNAGVTWTLVEDQVDLAKGLYLWRSPKLLTRCQLRMVINDRLFPSDTFVVSPLITPSVLFQCADSTGITWSPLNIDTAGVRYTAYRFKTSLSTWEKLGPVSGNRVVFSNNSPNDLFAIEPFHAMGFVGLRGDLVNGLQQHVFCYYTGITATPTSTQINVQCQLSDVKAVEAVTFQRQTAIGFEDWVSLPVEADTRLLTVTDSNPRLGGNTYRIKLRLHTGAVHYSDPITALFSRQPTVFVYPNPVKKGQSITLRTSEYGQYRCQLFDAAGRIVSEDQFNGSEIQRSTETLGPGVYIYRVLFGNKSWSEGRFVVE</sequence>
<feature type="chain" id="PRO_5047423531" evidence="3">
    <location>
        <begin position="20"/>
        <end position="799"/>
    </location>
</feature>
<keyword evidence="3" id="KW-0732">Signal</keyword>
<organism evidence="6 7">
    <name type="scientific">Spirosoma soli</name>
    <dbReference type="NCBI Taxonomy" id="1770529"/>
    <lineage>
        <taxon>Bacteria</taxon>
        <taxon>Pseudomonadati</taxon>
        <taxon>Bacteroidota</taxon>
        <taxon>Cytophagia</taxon>
        <taxon>Cytophagales</taxon>
        <taxon>Cytophagaceae</taxon>
        <taxon>Spirosoma</taxon>
    </lineage>
</organism>